<evidence type="ECO:0000313" key="1">
    <source>
        <dbReference type="EMBL" id="KAL3869769.1"/>
    </source>
</evidence>
<dbReference type="EMBL" id="JBJQND010000008">
    <property type="protein sequence ID" value="KAL3869769.1"/>
    <property type="molecule type" value="Genomic_DNA"/>
</dbReference>
<gene>
    <name evidence="1" type="ORF">ACJMK2_042406</name>
</gene>
<protein>
    <submittedName>
        <fullName evidence="1">Uncharacterized protein</fullName>
    </submittedName>
</protein>
<keyword evidence="2" id="KW-1185">Reference proteome</keyword>
<reference evidence="1 2" key="1">
    <citation type="submission" date="2024-11" db="EMBL/GenBank/DDBJ databases">
        <title>Chromosome-level genome assembly of the freshwater bivalve Anodonta woodiana.</title>
        <authorList>
            <person name="Chen X."/>
        </authorList>
    </citation>
    <scope>NUCLEOTIDE SEQUENCE [LARGE SCALE GENOMIC DNA]</scope>
    <source>
        <strain evidence="1">MN2024</strain>
        <tissue evidence="1">Gills</tissue>
    </source>
</reference>
<evidence type="ECO:0000313" key="2">
    <source>
        <dbReference type="Proteomes" id="UP001634394"/>
    </source>
</evidence>
<dbReference type="AlphaFoldDB" id="A0ABD3W7A0"/>
<feature type="non-terminal residue" evidence="1">
    <location>
        <position position="66"/>
    </location>
</feature>
<sequence length="66" mass="7610">FHRGWRKSALYNNDSITPNRLMLLVLGPVSRFPLHKVKAGGILHLYKEHPLNRFEAQGRDGHGTKY</sequence>
<dbReference type="Proteomes" id="UP001634394">
    <property type="component" value="Unassembled WGS sequence"/>
</dbReference>
<name>A0ABD3W7A0_SINWO</name>
<comment type="caution">
    <text evidence="1">The sequence shown here is derived from an EMBL/GenBank/DDBJ whole genome shotgun (WGS) entry which is preliminary data.</text>
</comment>
<proteinExistence type="predicted"/>
<feature type="non-terminal residue" evidence="1">
    <location>
        <position position="1"/>
    </location>
</feature>
<organism evidence="1 2">
    <name type="scientific">Sinanodonta woodiana</name>
    <name type="common">Chinese pond mussel</name>
    <name type="synonym">Anodonta woodiana</name>
    <dbReference type="NCBI Taxonomy" id="1069815"/>
    <lineage>
        <taxon>Eukaryota</taxon>
        <taxon>Metazoa</taxon>
        <taxon>Spiralia</taxon>
        <taxon>Lophotrochozoa</taxon>
        <taxon>Mollusca</taxon>
        <taxon>Bivalvia</taxon>
        <taxon>Autobranchia</taxon>
        <taxon>Heteroconchia</taxon>
        <taxon>Palaeoheterodonta</taxon>
        <taxon>Unionida</taxon>
        <taxon>Unionoidea</taxon>
        <taxon>Unionidae</taxon>
        <taxon>Unioninae</taxon>
        <taxon>Sinanodonta</taxon>
    </lineage>
</organism>
<accession>A0ABD3W7A0</accession>